<reference evidence="1 2" key="1">
    <citation type="journal article" date="2022" name="Allergy">
        <title>Genome assembly and annotation of Periplaneta americana reveal a comprehensive cockroach allergen profile.</title>
        <authorList>
            <person name="Wang L."/>
            <person name="Xiong Q."/>
            <person name="Saelim N."/>
            <person name="Wang L."/>
            <person name="Nong W."/>
            <person name="Wan A.T."/>
            <person name="Shi M."/>
            <person name="Liu X."/>
            <person name="Cao Q."/>
            <person name="Hui J.H.L."/>
            <person name="Sookrung N."/>
            <person name="Leung T.F."/>
            <person name="Tungtrongchitr A."/>
            <person name="Tsui S.K.W."/>
        </authorList>
    </citation>
    <scope>NUCLEOTIDE SEQUENCE [LARGE SCALE GENOMIC DNA]</scope>
    <source>
        <strain evidence="1">PWHHKU_190912</strain>
    </source>
</reference>
<proteinExistence type="predicted"/>
<name>A0ABQ8TMR7_PERAM</name>
<evidence type="ECO:0000313" key="1">
    <source>
        <dbReference type="EMBL" id="KAJ4447138.1"/>
    </source>
</evidence>
<dbReference type="EMBL" id="JAJSOF020000005">
    <property type="protein sequence ID" value="KAJ4447138.1"/>
    <property type="molecule type" value="Genomic_DNA"/>
</dbReference>
<keyword evidence="2" id="KW-1185">Reference proteome</keyword>
<organism evidence="1 2">
    <name type="scientific">Periplaneta americana</name>
    <name type="common">American cockroach</name>
    <name type="synonym">Blatta americana</name>
    <dbReference type="NCBI Taxonomy" id="6978"/>
    <lineage>
        <taxon>Eukaryota</taxon>
        <taxon>Metazoa</taxon>
        <taxon>Ecdysozoa</taxon>
        <taxon>Arthropoda</taxon>
        <taxon>Hexapoda</taxon>
        <taxon>Insecta</taxon>
        <taxon>Pterygota</taxon>
        <taxon>Neoptera</taxon>
        <taxon>Polyneoptera</taxon>
        <taxon>Dictyoptera</taxon>
        <taxon>Blattodea</taxon>
        <taxon>Blattoidea</taxon>
        <taxon>Blattidae</taxon>
        <taxon>Blattinae</taxon>
        <taxon>Periplaneta</taxon>
    </lineage>
</organism>
<accession>A0ABQ8TMR7</accession>
<evidence type="ECO:0000313" key="2">
    <source>
        <dbReference type="Proteomes" id="UP001148838"/>
    </source>
</evidence>
<comment type="caution">
    <text evidence="1">The sequence shown here is derived from an EMBL/GenBank/DDBJ whole genome shotgun (WGS) entry which is preliminary data.</text>
</comment>
<gene>
    <name evidence="1" type="ORF">ANN_09139</name>
</gene>
<protein>
    <submittedName>
        <fullName evidence="1">Uncharacterized protein</fullName>
    </submittedName>
</protein>
<dbReference type="Proteomes" id="UP001148838">
    <property type="component" value="Unassembled WGS sequence"/>
</dbReference>
<sequence length="251" mass="28944">MLSNFRCWTPDSFHRHYHLHLIQTDRVFVPPLPRDLEEAAATVTEDMLKRVWEEFDYRLDIYRVTRGTHIQSLLRTVVKTVYDDHCIRRFNDFKRFEDVRQLDDSPSGQLSTTFVQQNVVKSLTVHEILEMMDEDTVGASSVIDSTIFPPVDGPVIDEEIGDETTSDINHLPGRILRPTFEVNVTSANDVLIDNDEGSNPRLSTIDEITMCNSYIEEINTEVSTDKNKLPKSDMNIHGRNNYGLRKNTVLF</sequence>